<dbReference type="Pfam" id="PF24035">
    <property type="entry name" value="DUF7344"/>
    <property type="match status" value="1"/>
</dbReference>
<dbReference type="Proteomes" id="UP000199062">
    <property type="component" value="Unassembled WGS sequence"/>
</dbReference>
<dbReference type="InterPro" id="IPR036388">
    <property type="entry name" value="WH-like_DNA-bd_sf"/>
</dbReference>
<dbReference type="STRING" id="767519.SAMN05216559_4019"/>
<evidence type="ECO:0000313" key="2">
    <source>
        <dbReference type="EMBL" id="SFS12123.1"/>
    </source>
</evidence>
<evidence type="ECO:0000259" key="1">
    <source>
        <dbReference type="Pfam" id="PF24035"/>
    </source>
</evidence>
<evidence type="ECO:0000313" key="3">
    <source>
        <dbReference type="Proteomes" id="UP000199062"/>
    </source>
</evidence>
<dbReference type="AlphaFoldDB" id="A0A1I6M928"/>
<gene>
    <name evidence="2" type="ORF">SAMN05216559_4019</name>
</gene>
<reference evidence="2 3" key="1">
    <citation type="submission" date="2016-10" db="EMBL/GenBank/DDBJ databases">
        <authorList>
            <person name="de Groot N.N."/>
        </authorList>
    </citation>
    <scope>NUCLEOTIDE SEQUENCE [LARGE SCALE GENOMIC DNA]</scope>
    <source>
        <strain evidence="2 3">CGMCC 1.10457</strain>
    </source>
</reference>
<dbReference type="EMBL" id="FOZK01000005">
    <property type="protein sequence ID" value="SFS12123.1"/>
    <property type="molecule type" value="Genomic_DNA"/>
</dbReference>
<keyword evidence="3" id="KW-1185">Reference proteome</keyword>
<dbReference type="RefSeq" id="WP_089819076.1">
    <property type="nucleotide sequence ID" value="NZ_FOZK01000005.1"/>
</dbReference>
<dbReference type="InterPro" id="IPR055768">
    <property type="entry name" value="DUF7344"/>
</dbReference>
<feature type="domain" description="DUF7344" evidence="1">
    <location>
        <begin position="29"/>
        <end position="102"/>
    </location>
</feature>
<sequence length="119" mass="12892">MTPPANDSGLTDGPFRSKQFTPAELDELFDVLADARRRCTLQSLSDAGGTASFDELVGDVARQTVARPIGREQRREIATTLYHVHLPKLASAGLVADFDPDGEVALAEQVDDVPHSLFE</sequence>
<protein>
    <recommendedName>
        <fullName evidence="1">DUF7344 domain-containing protein</fullName>
    </recommendedName>
</protein>
<dbReference type="Gene3D" id="1.10.10.10">
    <property type="entry name" value="Winged helix-like DNA-binding domain superfamily/Winged helix DNA-binding domain"/>
    <property type="match status" value="1"/>
</dbReference>
<accession>A0A1I6M928</accession>
<name>A0A1I6M928_9EURY</name>
<organism evidence="2 3">
    <name type="scientific">Halomicrobium zhouii</name>
    <dbReference type="NCBI Taxonomy" id="767519"/>
    <lineage>
        <taxon>Archaea</taxon>
        <taxon>Methanobacteriati</taxon>
        <taxon>Methanobacteriota</taxon>
        <taxon>Stenosarchaea group</taxon>
        <taxon>Halobacteria</taxon>
        <taxon>Halobacteriales</taxon>
        <taxon>Haloarculaceae</taxon>
        <taxon>Halomicrobium</taxon>
    </lineage>
</organism>
<proteinExistence type="predicted"/>
<dbReference type="OrthoDB" id="247722at2157"/>